<keyword evidence="1" id="KW-0812">Transmembrane</keyword>
<evidence type="ECO:0000256" key="1">
    <source>
        <dbReference type="SAM" id="Phobius"/>
    </source>
</evidence>
<sequence length="162" mass="18052">MPYEWTSSDTGNGQTLTLWPHQSLPPRGFVLFIGVTAAMISLPLFALLGSVLLWALLPFLAMAVGGIWYAIHRNRESARILEVLTLDADTARLVRTGPRGLTQEWDCNRYWARVTLHAKGGPVPNYVTLSGNGREVEIGAFLSEEERLTLSQDLPRHIRAEL</sequence>
<proteinExistence type="predicted"/>
<dbReference type="InterPro" id="IPR019253">
    <property type="entry name" value="DUF2244_TM"/>
</dbReference>
<evidence type="ECO:0000313" key="2">
    <source>
        <dbReference type="EMBL" id="MFC4669576.1"/>
    </source>
</evidence>
<organism evidence="2 3">
    <name type="scientific">Seohaeicola nanhaiensis</name>
    <dbReference type="NCBI Taxonomy" id="1387282"/>
    <lineage>
        <taxon>Bacteria</taxon>
        <taxon>Pseudomonadati</taxon>
        <taxon>Pseudomonadota</taxon>
        <taxon>Alphaproteobacteria</taxon>
        <taxon>Rhodobacterales</taxon>
        <taxon>Roseobacteraceae</taxon>
        <taxon>Seohaeicola</taxon>
    </lineage>
</organism>
<dbReference type="EMBL" id="JBHSGI010000016">
    <property type="protein sequence ID" value="MFC4669576.1"/>
    <property type="molecule type" value="Genomic_DNA"/>
</dbReference>
<comment type="caution">
    <text evidence="2">The sequence shown here is derived from an EMBL/GenBank/DDBJ whole genome shotgun (WGS) entry which is preliminary data.</text>
</comment>
<feature type="transmembrane region" description="Helical" evidence="1">
    <location>
        <begin position="52"/>
        <end position="71"/>
    </location>
</feature>
<evidence type="ECO:0000313" key="3">
    <source>
        <dbReference type="Proteomes" id="UP001595973"/>
    </source>
</evidence>
<keyword evidence="1" id="KW-0472">Membrane</keyword>
<keyword evidence="1" id="KW-1133">Transmembrane helix</keyword>
<name>A0ABV9KIV7_9RHOB</name>
<gene>
    <name evidence="2" type="ORF">ACFO5X_13520</name>
</gene>
<accession>A0ABV9KIV7</accession>
<dbReference type="Pfam" id="PF10003">
    <property type="entry name" value="DUF2244"/>
    <property type="match status" value="1"/>
</dbReference>
<dbReference type="RefSeq" id="WP_380718009.1">
    <property type="nucleotide sequence ID" value="NZ_JBHSGI010000016.1"/>
</dbReference>
<reference evidence="3" key="1">
    <citation type="journal article" date="2019" name="Int. J. Syst. Evol. Microbiol.">
        <title>The Global Catalogue of Microorganisms (GCM) 10K type strain sequencing project: providing services to taxonomists for standard genome sequencing and annotation.</title>
        <authorList>
            <consortium name="The Broad Institute Genomics Platform"/>
            <consortium name="The Broad Institute Genome Sequencing Center for Infectious Disease"/>
            <person name="Wu L."/>
            <person name="Ma J."/>
        </authorList>
    </citation>
    <scope>NUCLEOTIDE SEQUENCE [LARGE SCALE GENOMIC DNA]</scope>
    <source>
        <strain evidence="3">CGMCC 4.7283</strain>
    </source>
</reference>
<keyword evidence="3" id="KW-1185">Reference proteome</keyword>
<dbReference type="Proteomes" id="UP001595973">
    <property type="component" value="Unassembled WGS sequence"/>
</dbReference>
<feature type="transmembrane region" description="Helical" evidence="1">
    <location>
        <begin position="28"/>
        <end position="46"/>
    </location>
</feature>
<protein>
    <submittedName>
        <fullName evidence="2">DUF2244 domain-containing protein</fullName>
    </submittedName>
</protein>